<keyword evidence="2" id="KW-1185">Reference proteome</keyword>
<evidence type="ECO:0000313" key="1">
    <source>
        <dbReference type="EMBL" id="TFD74722.1"/>
    </source>
</evidence>
<dbReference type="Proteomes" id="UP000298313">
    <property type="component" value="Unassembled WGS sequence"/>
</dbReference>
<sequence length="77" mass="7998">MAVLNLGTAFAAAVIKYAGLDPLVHDPDTMVIDMVPATGLATVRVTRTFSVDTTVLRKLIGSTALPGEVAPPPQVKP</sequence>
<accession>A0A4R9B3G0</accession>
<protein>
    <submittedName>
        <fullName evidence="1">Uncharacterized protein</fullName>
    </submittedName>
</protein>
<dbReference type="AlphaFoldDB" id="A0A4R9B3G0"/>
<dbReference type="EMBL" id="SOHH01000087">
    <property type="protein sequence ID" value="TFD74722.1"/>
    <property type="molecule type" value="Genomic_DNA"/>
</dbReference>
<evidence type="ECO:0000313" key="2">
    <source>
        <dbReference type="Proteomes" id="UP000298313"/>
    </source>
</evidence>
<name>A0A4R9B3G0_9MICO</name>
<proteinExistence type="predicted"/>
<reference evidence="1 2" key="1">
    <citation type="submission" date="2019-03" db="EMBL/GenBank/DDBJ databases">
        <title>Genomics of glacier-inhabiting Cryobacterium strains.</title>
        <authorList>
            <person name="Liu Q."/>
            <person name="Xin Y.-H."/>
        </authorList>
    </citation>
    <scope>NUCLEOTIDE SEQUENCE [LARGE SCALE GENOMIC DNA]</scope>
    <source>
        <strain evidence="1 2">Hh4</strain>
    </source>
</reference>
<comment type="caution">
    <text evidence="1">The sequence shown here is derived from an EMBL/GenBank/DDBJ whole genome shotgun (WGS) entry which is preliminary data.</text>
</comment>
<gene>
    <name evidence="1" type="ORF">E3T48_12415</name>
</gene>
<organism evidence="1 2">
    <name type="scientific">Cryobacterium fucosi</name>
    <dbReference type="NCBI Taxonomy" id="1259157"/>
    <lineage>
        <taxon>Bacteria</taxon>
        <taxon>Bacillati</taxon>
        <taxon>Actinomycetota</taxon>
        <taxon>Actinomycetes</taxon>
        <taxon>Micrococcales</taxon>
        <taxon>Microbacteriaceae</taxon>
        <taxon>Cryobacterium</taxon>
    </lineage>
</organism>
<dbReference type="RefSeq" id="WP_134524365.1">
    <property type="nucleotide sequence ID" value="NZ_SOHH01000087.1"/>
</dbReference>